<reference evidence="10" key="1">
    <citation type="submission" date="2021-06" db="EMBL/GenBank/DDBJ databases">
        <authorList>
            <person name="Kallberg Y."/>
            <person name="Tangrot J."/>
            <person name="Rosling A."/>
        </authorList>
    </citation>
    <scope>NUCLEOTIDE SEQUENCE</scope>
    <source>
        <strain evidence="10">87-6 pot B 2015</strain>
    </source>
</reference>
<feature type="region of interest" description="Disordered" evidence="7">
    <location>
        <begin position="104"/>
        <end position="135"/>
    </location>
</feature>
<accession>A0A9N8V5T4</accession>
<evidence type="ECO:0000256" key="6">
    <source>
        <dbReference type="ARBA" id="ARBA00023242"/>
    </source>
</evidence>
<dbReference type="PANTHER" id="PTHR10665">
    <property type="entry name" value="RECOMBINING BINDING PROTEIN SUPPRESSOR OF HAIRLESS"/>
    <property type="match status" value="1"/>
</dbReference>
<evidence type="ECO:0000256" key="2">
    <source>
        <dbReference type="ARBA" id="ARBA00009704"/>
    </source>
</evidence>
<feature type="region of interest" description="Disordered" evidence="7">
    <location>
        <begin position="235"/>
        <end position="259"/>
    </location>
</feature>
<feature type="domain" description="Beta-trefoil DNA-binding" evidence="9">
    <location>
        <begin position="435"/>
        <end position="662"/>
    </location>
</feature>
<dbReference type="Proteomes" id="UP000789375">
    <property type="component" value="Unassembled WGS sequence"/>
</dbReference>
<evidence type="ECO:0000259" key="8">
    <source>
        <dbReference type="SMART" id="SM01267"/>
    </source>
</evidence>
<keyword evidence="11" id="KW-1185">Reference proteome</keyword>
<dbReference type="InterPro" id="IPR037095">
    <property type="entry name" value="RBP-J/Cbf11_DNA-bd_sf"/>
</dbReference>
<comment type="subcellular location">
    <subcellularLocation>
        <location evidence="1">Nucleus</location>
    </subcellularLocation>
</comment>
<dbReference type="InterPro" id="IPR015351">
    <property type="entry name" value="RBP-J/Cbf11/Cbf12_DNA-bd"/>
</dbReference>
<evidence type="ECO:0000256" key="4">
    <source>
        <dbReference type="ARBA" id="ARBA00023125"/>
    </source>
</evidence>
<keyword evidence="3" id="KW-0805">Transcription regulation</keyword>
<dbReference type="GO" id="GO:0000978">
    <property type="term" value="F:RNA polymerase II cis-regulatory region sequence-specific DNA binding"/>
    <property type="evidence" value="ECO:0007669"/>
    <property type="project" value="InterPro"/>
</dbReference>
<dbReference type="SMART" id="SM01268">
    <property type="entry name" value="BTD"/>
    <property type="match status" value="1"/>
</dbReference>
<feature type="compositionally biased region" description="Polar residues" evidence="7">
    <location>
        <begin position="120"/>
        <end position="134"/>
    </location>
</feature>
<protein>
    <submittedName>
        <fullName evidence="10">4852_t:CDS:1</fullName>
    </submittedName>
</protein>
<dbReference type="Pfam" id="PF09270">
    <property type="entry name" value="BTD"/>
    <property type="match status" value="1"/>
</dbReference>
<comment type="caution">
    <text evidence="10">The sequence shown here is derived from an EMBL/GenBank/DDBJ whole genome shotgun (WGS) entry which is preliminary data.</text>
</comment>
<dbReference type="InterPro" id="IPR036358">
    <property type="entry name" value="BTD_sf"/>
</dbReference>
<dbReference type="Gene3D" id="2.80.10.50">
    <property type="match status" value="1"/>
</dbReference>
<dbReference type="InterPro" id="IPR008967">
    <property type="entry name" value="p53-like_TF_DNA-bd_sf"/>
</dbReference>
<dbReference type="AlphaFoldDB" id="A0A9N8V5T4"/>
<dbReference type="SUPFAM" id="SSF49417">
    <property type="entry name" value="p53-like transcription factors"/>
    <property type="match status" value="1"/>
</dbReference>
<dbReference type="Gene3D" id="2.60.40.1450">
    <property type="entry name" value="LAG1, DNA binding domain"/>
    <property type="match status" value="1"/>
</dbReference>
<keyword evidence="5" id="KW-0804">Transcription</keyword>
<feature type="compositionally biased region" description="Low complexity" evidence="7">
    <location>
        <begin position="508"/>
        <end position="521"/>
    </location>
</feature>
<feature type="region of interest" description="Disordered" evidence="7">
    <location>
        <begin position="488"/>
        <end position="521"/>
    </location>
</feature>
<proteinExistence type="inferred from homology"/>
<comment type="similarity">
    <text evidence="2">Belongs to the Su(H) family.</text>
</comment>
<evidence type="ECO:0000313" key="10">
    <source>
        <dbReference type="EMBL" id="CAG8444664.1"/>
    </source>
</evidence>
<dbReference type="InterPro" id="IPR040159">
    <property type="entry name" value="CLS_fam"/>
</dbReference>
<keyword evidence="6" id="KW-0539">Nucleus</keyword>
<name>A0A9N8V5T4_FUNMO</name>
<organism evidence="10 11">
    <name type="scientific">Funneliformis mosseae</name>
    <name type="common">Endomycorrhizal fungus</name>
    <name type="synonym">Glomus mosseae</name>
    <dbReference type="NCBI Taxonomy" id="27381"/>
    <lineage>
        <taxon>Eukaryota</taxon>
        <taxon>Fungi</taxon>
        <taxon>Fungi incertae sedis</taxon>
        <taxon>Mucoromycota</taxon>
        <taxon>Glomeromycotina</taxon>
        <taxon>Glomeromycetes</taxon>
        <taxon>Glomerales</taxon>
        <taxon>Glomeraceae</taxon>
        <taxon>Funneliformis</taxon>
    </lineage>
</organism>
<evidence type="ECO:0000256" key="5">
    <source>
        <dbReference type="ARBA" id="ARBA00023163"/>
    </source>
</evidence>
<dbReference type="InterPro" id="IPR015350">
    <property type="entry name" value="Beta-trefoil_DNA-bd_dom"/>
</dbReference>
<evidence type="ECO:0000313" key="11">
    <source>
        <dbReference type="Proteomes" id="UP000789375"/>
    </source>
</evidence>
<evidence type="ECO:0000259" key="9">
    <source>
        <dbReference type="SMART" id="SM01268"/>
    </source>
</evidence>
<dbReference type="SUPFAM" id="SSF110217">
    <property type="entry name" value="DNA-binding protein LAG-1 (CSL)"/>
    <property type="match status" value="1"/>
</dbReference>
<dbReference type="EMBL" id="CAJVPP010000118">
    <property type="protein sequence ID" value="CAG8444664.1"/>
    <property type="molecule type" value="Genomic_DNA"/>
</dbReference>
<feature type="compositionally biased region" description="Polar residues" evidence="7">
    <location>
        <begin position="494"/>
        <end position="507"/>
    </location>
</feature>
<evidence type="ECO:0000256" key="1">
    <source>
        <dbReference type="ARBA" id="ARBA00004123"/>
    </source>
</evidence>
<gene>
    <name evidence="10" type="ORF">FMOSSE_LOCUS1081</name>
</gene>
<dbReference type="GO" id="GO:0005634">
    <property type="term" value="C:nucleus"/>
    <property type="evidence" value="ECO:0007669"/>
    <property type="project" value="UniProtKB-SubCell"/>
</dbReference>
<evidence type="ECO:0000256" key="7">
    <source>
        <dbReference type="SAM" id="MobiDB-lite"/>
    </source>
</evidence>
<feature type="domain" description="RBP-J/Cbf11/Cbf12 DNA binding" evidence="8">
    <location>
        <begin position="309"/>
        <end position="434"/>
    </location>
</feature>
<feature type="compositionally biased region" description="Polar residues" evidence="7">
    <location>
        <begin position="170"/>
        <end position="181"/>
    </location>
</feature>
<dbReference type="GO" id="GO:0001228">
    <property type="term" value="F:DNA-binding transcription activator activity, RNA polymerase II-specific"/>
    <property type="evidence" value="ECO:0007669"/>
    <property type="project" value="InterPro"/>
</dbReference>
<keyword evidence="4" id="KW-0238">DNA-binding</keyword>
<dbReference type="SMART" id="SM01267">
    <property type="entry name" value="LAG1_DNAbind"/>
    <property type="match status" value="1"/>
</dbReference>
<dbReference type="Pfam" id="PF09271">
    <property type="entry name" value="LAG1-DNAbind"/>
    <property type="match status" value="1"/>
</dbReference>
<evidence type="ECO:0000256" key="3">
    <source>
        <dbReference type="ARBA" id="ARBA00023015"/>
    </source>
</evidence>
<feature type="region of interest" description="Disordered" evidence="7">
    <location>
        <begin position="151"/>
        <end position="184"/>
    </location>
</feature>
<sequence length="725" mass="80000">MDNATLGSPKSQNPKYLFSPQPQIYGEQALDHRYQYIGGNNLETLLNAIEVAPADLTHSKCSYQNRFTERSGEKQSVTNRCSHDKQNKHCYQHDENQRNLHMQEQPSPFHSNRLLPPPITNSISSPRKSDSSGALTPAAMSISSLIDLEQPIQGSTPLTPPDTTLNTFPGLSTSPTKTSPIASPVPLASMLPSAPMSVPSPTDSIPFPRLQPSPPSNIFLNTFPLPSVNQAIGEVDRSRHSPPPLISNSNKRKWDSTDSSILSSPYMEESLSKIRRPMDDYLNEVVPIQPRLQYHQIDGSSSSPYQMTTVTCQHATVAQKSYGSEKRFLCPPPVVMIERPHNDCRNFHGKPEVTMSVVCENGDRSLEQKTLLDENLKGTFKYLHVSGTAKAKYFELKLKIFTKNSTIPYAVFKSAPVTIISKPSKKTAKARNVSSCILSGCHVSLFNRINSQTVRTKYMGIEGGQLCAKNSSWSSFVITVMNSNDNNNNNNHNGLSSFPTTNVPQKGSTSPSSQSSNNNCSNSIPVTYGSEVILSDPTTGYTSDRLIIRKVEKGRITQGACGPVSQMQKIALQCVRSNRCESHYLSAAGPITMDSPHSQDQCTVSGASPYLGYQSSRVVHMQNVEFKEPFRMVSMQNVSCAAKNDPLASPTIVEEVDDYLCWTIVGICKFQYTLCEPLPSTSTPTSFEFPNFELRLSNLFESSQISPDVAAPLYPIRSSFKSWTL</sequence>